<dbReference type="PANTHER" id="PTHR43479:SF11">
    <property type="entry name" value="ACREF_ENVCD OPERON REPRESSOR-RELATED"/>
    <property type="match status" value="1"/>
</dbReference>
<evidence type="ECO:0000259" key="3">
    <source>
        <dbReference type="PROSITE" id="PS50977"/>
    </source>
</evidence>
<dbReference type="InParanoid" id="U2FI56"/>
<dbReference type="InterPro" id="IPR001647">
    <property type="entry name" value="HTH_TetR"/>
</dbReference>
<dbReference type="SUPFAM" id="SSF48498">
    <property type="entry name" value="Tetracyclin repressor-like, C-terminal domain"/>
    <property type="match status" value="1"/>
</dbReference>
<dbReference type="PROSITE" id="PS50977">
    <property type="entry name" value="HTH_TETR_2"/>
    <property type="match status" value="1"/>
</dbReference>
<evidence type="ECO:0000256" key="1">
    <source>
        <dbReference type="ARBA" id="ARBA00023125"/>
    </source>
</evidence>
<dbReference type="eggNOG" id="COG1309">
    <property type="taxonomic scope" value="Bacteria"/>
</dbReference>
<dbReference type="GO" id="GO:0003677">
    <property type="term" value="F:DNA binding"/>
    <property type="evidence" value="ECO:0007669"/>
    <property type="project" value="UniProtKB-UniRule"/>
</dbReference>
<keyword evidence="5" id="KW-1185">Reference proteome</keyword>
<dbReference type="STRING" id="1033810.HLPCO_001481"/>
<comment type="caution">
    <text evidence="4">The sequence shown here is derived from an EMBL/GenBank/DDBJ whole genome shotgun (WGS) entry which is preliminary data.</text>
</comment>
<dbReference type="PANTHER" id="PTHR43479">
    <property type="entry name" value="ACREF/ENVCD OPERON REPRESSOR-RELATED"/>
    <property type="match status" value="1"/>
</dbReference>
<dbReference type="AlphaFoldDB" id="U2FI56"/>
<name>U2FI56_9MOLU</name>
<proteinExistence type="predicted"/>
<dbReference type="InterPro" id="IPR009057">
    <property type="entry name" value="Homeodomain-like_sf"/>
</dbReference>
<dbReference type="EMBL" id="AFNU02000004">
    <property type="protein sequence ID" value="ERJ12495.1"/>
    <property type="molecule type" value="Genomic_DNA"/>
</dbReference>
<dbReference type="Pfam" id="PF00440">
    <property type="entry name" value="TetR_N"/>
    <property type="match status" value="1"/>
</dbReference>
<dbReference type="Proteomes" id="UP000005707">
    <property type="component" value="Unassembled WGS sequence"/>
</dbReference>
<organism evidence="4 5">
    <name type="scientific">Haloplasma contractile SSD-17B</name>
    <dbReference type="NCBI Taxonomy" id="1033810"/>
    <lineage>
        <taxon>Bacteria</taxon>
        <taxon>Bacillati</taxon>
        <taxon>Mycoplasmatota</taxon>
        <taxon>Mollicutes</taxon>
        <taxon>Haloplasmatales</taxon>
        <taxon>Haloplasmataceae</taxon>
        <taxon>Haloplasma</taxon>
    </lineage>
</organism>
<gene>
    <name evidence="4" type="ORF">HLPCO_001481</name>
</gene>
<dbReference type="OrthoDB" id="9812484at2"/>
<evidence type="ECO:0000313" key="5">
    <source>
        <dbReference type="Proteomes" id="UP000005707"/>
    </source>
</evidence>
<reference evidence="4 5" key="1">
    <citation type="journal article" date="2011" name="J. Bacteriol.">
        <title>Genome sequence of Haloplasma contractile, an unusual contractile bacterium from a deep-sea anoxic brine lake.</title>
        <authorList>
            <person name="Antunes A."/>
            <person name="Alam I."/>
            <person name="El Dorry H."/>
            <person name="Siam R."/>
            <person name="Robertson A."/>
            <person name="Bajic V.B."/>
            <person name="Stingl U."/>
        </authorList>
    </citation>
    <scope>NUCLEOTIDE SEQUENCE [LARGE SCALE GENOMIC DNA]</scope>
    <source>
        <strain evidence="4 5">SSD-17B</strain>
    </source>
</reference>
<dbReference type="RefSeq" id="WP_008824926.1">
    <property type="nucleotide sequence ID" value="NZ_AFNU02000004.1"/>
</dbReference>
<feature type="DNA-binding region" description="H-T-H motif" evidence="2">
    <location>
        <begin position="34"/>
        <end position="53"/>
    </location>
</feature>
<evidence type="ECO:0000256" key="2">
    <source>
        <dbReference type="PROSITE-ProRule" id="PRU00335"/>
    </source>
</evidence>
<keyword evidence="1 2" id="KW-0238">DNA-binding</keyword>
<feature type="domain" description="HTH tetR-type" evidence="3">
    <location>
        <begin position="11"/>
        <end position="71"/>
    </location>
</feature>
<dbReference type="SUPFAM" id="SSF46689">
    <property type="entry name" value="Homeodomain-like"/>
    <property type="match status" value="1"/>
</dbReference>
<dbReference type="InterPro" id="IPR050624">
    <property type="entry name" value="HTH-type_Tx_Regulator"/>
</dbReference>
<accession>U2FI56</accession>
<dbReference type="InterPro" id="IPR036271">
    <property type="entry name" value="Tet_transcr_reg_TetR-rel_C_sf"/>
</dbReference>
<dbReference type="PRINTS" id="PR00455">
    <property type="entry name" value="HTHTETR"/>
</dbReference>
<sequence>MPTETFFNLKQDKRDRILKSAINEFSRYSYQKTNIANIAKQANISKGSMYQYFKDKQDLYIYLIHYGTQKKMEFLGNTLNNRLDHPFMDILRELYKQGVTFAIQHLELAKLFINFTKEQDLPFKNKLIEEGMEKSNRILADLLKKGKLKGEVNEGIDEQLTAVLLSQIDLYIVDTLLAELDHSNIKLKMDDYLSKVDKMLDLFEYGIKKRT</sequence>
<reference evidence="4 5" key="2">
    <citation type="journal article" date="2013" name="PLoS ONE">
        <title>INDIGO - INtegrated Data Warehouse of MIcrobial GenOmes with Examples from the Red Sea Extremophiles.</title>
        <authorList>
            <person name="Alam I."/>
            <person name="Antunes A."/>
            <person name="Kamau A.A."/>
            <person name="Ba Alawi W."/>
            <person name="Kalkatawi M."/>
            <person name="Stingl U."/>
            <person name="Bajic V.B."/>
        </authorList>
    </citation>
    <scope>NUCLEOTIDE SEQUENCE [LARGE SCALE GENOMIC DNA]</scope>
    <source>
        <strain evidence="4 5">SSD-17B</strain>
    </source>
</reference>
<evidence type="ECO:0000313" key="4">
    <source>
        <dbReference type="EMBL" id="ERJ12495.1"/>
    </source>
</evidence>
<dbReference type="Gene3D" id="1.10.357.10">
    <property type="entry name" value="Tetracycline Repressor, domain 2"/>
    <property type="match status" value="1"/>
</dbReference>
<protein>
    <submittedName>
        <fullName evidence="4">Transcriptional regulator TetR family protein</fullName>
    </submittedName>
</protein>